<dbReference type="EMBL" id="FOLQ01000002">
    <property type="protein sequence ID" value="SFC87663.1"/>
    <property type="molecule type" value="Genomic_DNA"/>
</dbReference>
<dbReference type="STRING" id="662367.SAMN05216167_102672"/>
<protein>
    <submittedName>
        <fullName evidence="1">Uncharacterized protein</fullName>
    </submittedName>
</protein>
<evidence type="ECO:0000313" key="1">
    <source>
        <dbReference type="EMBL" id="SFC87663.1"/>
    </source>
</evidence>
<sequence length="69" mass="8328">MKSWMEQRPDMYRKIMIAEELKWEIRDKLDQANIKERVLFPGLNGWLRRKYMQPAGQSLNEPGRSLFSD</sequence>
<dbReference type="RefSeq" id="WP_245776566.1">
    <property type="nucleotide sequence ID" value="NZ_FOLQ01000002.1"/>
</dbReference>
<dbReference type="AlphaFoldDB" id="A0A1I1MYM2"/>
<proteinExistence type="predicted"/>
<organism evidence="1 2">
    <name type="scientific">Spirosoma endophyticum</name>
    <dbReference type="NCBI Taxonomy" id="662367"/>
    <lineage>
        <taxon>Bacteria</taxon>
        <taxon>Pseudomonadati</taxon>
        <taxon>Bacteroidota</taxon>
        <taxon>Cytophagia</taxon>
        <taxon>Cytophagales</taxon>
        <taxon>Cytophagaceae</taxon>
        <taxon>Spirosoma</taxon>
    </lineage>
</organism>
<name>A0A1I1MYM2_9BACT</name>
<evidence type="ECO:0000313" key="2">
    <source>
        <dbReference type="Proteomes" id="UP000198598"/>
    </source>
</evidence>
<keyword evidence="2" id="KW-1185">Reference proteome</keyword>
<gene>
    <name evidence="1" type="ORF">SAMN05216167_102672</name>
</gene>
<accession>A0A1I1MYM2</accession>
<reference evidence="1 2" key="1">
    <citation type="submission" date="2016-10" db="EMBL/GenBank/DDBJ databases">
        <authorList>
            <person name="de Groot N.N."/>
        </authorList>
    </citation>
    <scope>NUCLEOTIDE SEQUENCE [LARGE SCALE GENOMIC DNA]</scope>
    <source>
        <strain evidence="1 2">DSM 26130</strain>
    </source>
</reference>
<dbReference type="Proteomes" id="UP000198598">
    <property type="component" value="Unassembled WGS sequence"/>
</dbReference>